<proteinExistence type="predicted"/>
<dbReference type="Proteomes" id="UP000509335">
    <property type="component" value="Chromosome"/>
</dbReference>
<evidence type="ECO:0000256" key="1">
    <source>
        <dbReference type="SAM" id="MobiDB-lite"/>
    </source>
</evidence>
<sequence>MIRKTSRWNGALRHGVVFQRLSQAEPAVNQPDAGVLNPMEATEPAAGRRYAVLGPDIRQKASRDQRIPRRLVAGCGKPAQPVHPPSELT</sequence>
<evidence type="ECO:0000313" key="2">
    <source>
        <dbReference type="EMBL" id="QLD23494.1"/>
    </source>
</evidence>
<accession>A0A7H8XFL4</accession>
<feature type="compositionally biased region" description="Basic and acidic residues" evidence="1">
    <location>
        <begin position="57"/>
        <end position="67"/>
    </location>
</feature>
<gene>
    <name evidence="2" type="ORF">HXZ27_04090</name>
</gene>
<organism evidence="2 3">
    <name type="scientific">Micromonospora carbonacea</name>
    <dbReference type="NCBI Taxonomy" id="47853"/>
    <lineage>
        <taxon>Bacteria</taxon>
        <taxon>Bacillati</taxon>
        <taxon>Actinomycetota</taxon>
        <taxon>Actinomycetes</taxon>
        <taxon>Micromonosporales</taxon>
        <taxon>Micromonosporaceae</taxon>
        <taxon>Micromonospora</taxon>
    </lineage>
</organism>
<reference evidence="3" key="1">
    <citation type="submission" date="2020-07" db="EMBL/GenBank/DDBJ databases">
        <title>A bifunctional nitrone conjugated secondary metabolite targeting the ribosome.</title>
        <authorList>
            <person name="Limbrick E.M."/>
            <person name="Graf M."/>
            <person name="Derewacz D.K."/>
            <person name="Nguyen F."/>
            <person name="Spraggins J.M."/>
            <person name="Wieland M."/>
            <person name="Ynigez-Gutierrez A.E."/>
            <person name="Reisman B.J."/>
            <person name="Zinshteyn B."/>
            <person name="McCulloch K."/>
            <person name="Iverson T.M."/>
            <person name="Green R."/>
            <person name="Wilson D.N."/>
            <person name="Bachmann B.O."/>
        </authorList>
    </citation>
    <scope>NUCLEOTIDE SEQUENCE [LARGE SCALE GENOMIC DNA]</scope>
    <source>
        <strain evidence="3">aurantiaca</strain>
    </source>
</reference>
<feature type="region of interest" description="Disordered" evidence="1">
    <location>
        <begin position="50"/>
        <end position="89"/>
    </location>
</feature>
<protein>
    <submittedName>
        <fullName evidence="2">Uncharacterized protein</fullName>
    </submittedName>
</protein>
<dbReference type="EMBL" id="CP058322">
    <property type="protein sequence ID" value="QLD23494.1"/>
    <property type="molecule type" value="Genomic_DNA"/>
</dbReference>
<dbReference type="AlphaFoldDB" id="A0A7H8XFL4"/>
<evidence type="ECO:0000313" key="3">
    <source>
        <dbReference type="Proteomes" id="UP000509335"/>
    </source>
</evidence>
<name>A0A7H8XFL4_9ACTN</name>